<dbReference type="Gene3D" id="3.60.21.10">
    <property type="match status" value="1"/>
</dbReference>
<proteinExistence type="inferred from homology"/>
<dbReference type="InterPro" id="IPR011152">
    <property type="entry name" value="Pesterase_MJ0912"/>
</dbReference>
<dbReference type="InterPro" id="IPR029052">
    <property type="entry name" value="Metallo-depent_PP-like"/>
</dbReference>
<keyword evidence="4" id="KW-1185">Reference proteome</keyword>
<comment type="caution">
    <text evidence="3">The sequence shown here is derived from an EMBL/GenBank/DDBJ whole genome shotgun (WGS) entry which is preliminary data.</text>
</comment>
<dbReference type="SUPFAM" id="SSF56300">
    <property type="entry name" value="Metallo-dependent phosphatases"/>
    <property type="match status" value="1"/>
</dbReference>
<gene>
    <name evidence="3" type="ORF">J2Z34_002518</name>
</gene>
<protein>
    <submittedName>
        <fullName evidence="3">Phosphoesterase</fullName>
    </submittedName>
</protein>
<accession>A0ABS4G617</accession>
<evidence type="ECO:0000313" key="4">
    <source>
        <dbReference type="Proteomes" id="UP001519271"/>
    </source>
</evidence>
<dbReference type="InterPro" id="IPR050126">
    <property type="entry name" value="Ap4A_hydrolase"/>
</dbReference>
<evidence type="ECO:0000259" key="2">
    <source>
        <dbReference type="Pfam" id="PF12850"/>
    </source>
</evidence>
<sequence length="247" mass="28184">MRIALISDIHGNKFALDKVLEEIDNDHLIERIYCLGDMVGLGLFSNEVLETIFSRNDIYPILGNHDELVMAMAKGEDHTPDHHMVIDHHRYLAERLDSRFLDKLESLPRFIRVNLEGWDLLFLHYHLEKGMENDHISKRPYSPLALDTASTTELFSDCVGDLIAYGHRHYPPSIDCTSGRLLVDPGSLGISTRNFATYAIVDITADSMEAEIREVEYSRKEFAESYPKAGIPGYEFILTSFLGMDDY</sequence>
<reference evidence="3 4" key="1">
    <citation type="submission" date="2021-03" db="EMBL/GenBank/DDBJ databases">
        <title>Genomic Encyclopedia of Type Strains, Phase IV (KMG-IV): sequencing the most valuable type-strain genomes for metagenomic binning, comparative biology and taxonomic classification.</title>
        <authorList>
            <person name="Goeker M."/>
        </authorList>
    </citation>
    <scope>NUCLEOTIDE SEQUENCE [LARGE SCALE GENOMIC DNA]</scope>
    <source>
        <strain evidence="3 4">DSM 6139</strain>
    </source>
</reference>
<dbReference type="Proteomes" id="UP001519271">
    <property type="component" value="Unassembled WGS sequence"/>
</dbReference>
<evidence type="ECO:0000313" key="3">
    <source>
        <dbReference type="EMBL" id="MBP1920020.1"/>
    </source>
</evidence>
<name>A0ABS4G617_9CLOT</name>
<dbReference type="EMBL" id="JAGGKC010000022">
    <property type="protein sequence ID" value="MBP1920020.1"/>
    <property type="molecule type" value="Genomic_DNA"/>
</dbReference>
<dbReference type="PIRSF" id="PIRSF000883">
    <property type="entry name" value="Pesterase_MJ0912"/>
    <property type="match status" value="1"/>
</dbReference>
<dbReference type="PANTHER" id="PTHR42850">
    <property type="entry name" value="METALLOPHOSPHOESTERASE"/>
    <property type="match status" value="1"/>
</dbReference>
<dbReference type="PANTHER" id="PTHR42850:SF2">
    <property type="entry name" value="BLL5683 PROTEIN"/>
    <property type="match status" value="1"/>
</dbReference>
<comment type="similarity">
    <text evidence="1">Belongs to the metallophosphoesterase superfamily. YfcE family.</text>
</comment>
<dbReference type="InterPro" id="IPR024654">
    <property type="entry name" value="Calcineurin-like_PHP_lpxH"/>
</dbReference>
<feature type="domain" description="Calcineurin-like phosphoesterase" evidence="2">
    <location>
        <begin position="1"/>
        <end position="205"/>
    </location>
</feature>
<organism evidence="3 4">
    <name type="scientific">Youngiibacter multivorans</name>
    <dbReference type="NCBI Taxonomy" id="937251"/>
    <lineage>
        <taxon>Bacteria</taxon>
        <taxon>Bacillati</taxon>
        <taxon>Bacillota</taxon>
        <taxon>Clostridia</taxon>
        <taxon>Eubacteriales</taxon>
        <taxon>Clostridiaceae</taxon>
        <taxon>Youngiibacter</taxon>
    </lineage>
</organism>
<dbReference type="RefSeq" id="WP_209460199.1">
    <property type="nucleotide sequence ID" value="NZ_JAGGKC010000022.1"/>
</dbReference>
<evidence type="ECO:0000256" key="1">
    <source>
        <dbReference type="ARBA" id="ARBA00008950"/>
    </source>
</evidence>
<dbReference type="Pfam" id="PF12850">
    <property type="entry name" value="Metallophos_2"/>
    <property type="match status" value="1"/>
</dbReference>